<dbReference type="EC" id="6.3.4.19" evidence="8"/>
<feature type="binding site" evidence="8">
    <location>
        <begin position="32"/>
        <end position="37"/>
    </location>
    <ligand>
        <name>ATP</name>
        <dbReference type="ChEBI" id="CHEBI:30616"/>
    </ligand>
</feature>
<evidence type="ECO:0000256" key="6">
    <source>
        <dbReference type="ARBA" id="ARBA00022840"/>
    </source>
</evidence>
<keyword evidence="4 8" id="KW-0819">tRNA processing</keyword>
<dbReference type="InterPro" id="IPR011063">
    <property type="entry name" value="TilS/TtcA_N"/>
</dbReference>
<dbReference type="HAMAP" id="MF_01161">
    <property type="entry name" value="tRNA_Ile_lys_synt"/>
    <property type="match status" value="1"/>
</dbReference>
<dbReference type="Pfam" id="PF01171">
    <property type="entry name" value="ATP_bind_3"/>
    <property type="match status" value="1"/>
</dbReference>
<dbReference type="InterPro" id="IPR014729">
    <property type="entry name" value="Rossmann-like_a/b/a_fold"/>
</dbReference>
<keyword evidence="3 8" id="KW-0436">Ligase</keyword>
<dbReference type="STRING" id="23.BEL05_02220"/>
<dbReference type="PANTHER" id="PTHR43033">
    <property type="entry name" value="TRNA(ILE)-LYSIDINE SYNTHASE-RELATED"/>
    <property type="match status" value="1"/>
</dbReference>
<comment type="function">
    <text evidence="8">Ligates lysine onto the cytidine present at position 34 of the AUA codon-specific tRNA(Ile) that contains the anticodon CAU, in an ATP-dependent manner. Cytidine is converted to lysidine, thus changing the amino acid specificity of the tRNA from methionine to isoleucine.</text>
</comment>
<dbReference type="GO" id="GO:0006400">
    <property type="term" value="P:tRNA modification"/>
    <property type="evidence" value="ECO:0007669"/>
    <property type="project" value="UniProtKB-UniRule"/>
</dbReference>
<evidence type="ECO:0000256" key="8">
    <source>
        <dbReference type="HAMAP-Rule" id="MF_01161"/>
    </source>
</evidence>
<dbReference type="SUPFAM" id="SSF56037">
    <property type="entry name" value="PheT/TilS domain"/>
    <property type="match status" value="1"/>
</dbReference>
<protein>
    <recommendedName>
        <fullName evidence="8">tRNA(Ile)-lysidine synthase</fullName>
        <ecNumber evidence="8">6.3.4.19</ecNumber>
    </recommendedName>
    <alternativeName>
        <fullName evidence="8">tRNA(Ile)-2-lysyl-cytidine synthase</fullName>
    </alternativeName>
    <alternativeName>
        <fullName evidence="8">tRNA(Ile)-lysidine synthetase</fullName>
    </alternativeName>
</protein>
<dbReference type="Gene3D" id="3.40.50.620">
    <property type="entry name" value="HUPs"/>
    <property type="match status" value="1"/>
</dbReference>
<evidence type="ECO:0000256" key="3">
    <source>
        <dbReference type="ARBA" id="ARBA00022598"/>
    </source>
</evidence>
<dbReference type="AlphaFoldDB" id="A0A1E5IX91"/>
<dbReference type="InterPro" id="IPR012094">
    <property type="entry name" value="tRNA_Ile_lys_synt"/>
</dbReference>
<comment type="similarity">
    <text evidence="8">Belongs to the tRNA(Ile)-lysidine synthase family.</text>
</comment>
<dbReference type="Pfam" id="PF11734">
    <property type="entry name" value="TilS_C"/>
    <property type="match status" value="1"/>
</dbReference>
<keyword evidence="5 8" id="KW-0547">Nucleotide-binding</keyword>
<dbReference type="RefSeq" id="WP_069670323.1">
    <property type="nucleotide sequence ID" value="NZ_MCBT01000011.1"/>
</dbReference>
<dbReference type="NCBIfam" id="TIGR02433">
    <property type="entry name" value="lysidine_TilS_C"/>
    <property type="match status" value="1"/>
</dbReference>
<dbReference type="CDD" id="cd01992">
    <property type="entry name" value="TilS_N"/>
    <property type="match status" value="1"/>
</dbReference>
<evidence type="ECO:0000256" key="7">
    <source>
        <dbReference type="ARBA" id="ARBA00048539"/>
    </source>
</evidence>
<evidence type="ECO:0000313" key="11">
    <source>
        <dbReference type="Proteomes" id="UP000095230"/>
    </source>
</evidence>
<dbReference type="NCBIfam" id="TIGR02432">
    <property type="entry name" value="lysidine_TilS_N"/>
    <property type="match status" value="1"/>
</dbReference>
<dbReference type="GO" id="GO:0005524">
    <property type="term" value="F:ATP binding"/>
    <property type="evidence" value="ECO:0007669"/>
    <property type="project" value="UniProtKB-UniRule"/>
</dbReference>
<comment type="catalytic activity">
    <reaction evidence="7 8">
        <text>cytidine(34) in tRNA(Ile2) + L-lysine + ATP = lysidine(34) in tRNA(Ile2) + AMP + diphosphate + H(+)</text>
        <dbReference type="Rhea" id="RHEA:43744"/>
        <dbReference type="Rhea" id="RHEA-COMP:10625"/>
        <dbReference type="Rhea" id="RHEA-COMP:10670"/>
        <dbReference type="ChEBI" id="CHEBI:15378"/>
        <dbReference type="ChEBI" id="CHEBI:30616"/>
        <dbReference type="ChEBI" id="CHEBI:32551"/>
        <dbReference type="ChEBI" id="CHEBI:33019"/>
        <dbReference type="ChEBI" id="CHEBI:82748"/>
        <dbReference type="ChEBI" id="CHEBI:83665"/>
        <dbReference type="ChEBI" id="CHEBI:456215"/>
        <dbReference type="EC" id="6.3.4.19"/>
    </reaction>
</comment>
<dbReference type="InterPro" id="IPR012795">
    <property type="entry name" value="tRNA_Ile_lys_synt_N"/>
</dbReference>
<dbReference type="InterPro" id="IPR015262">
    <property type="entry name" value="tRNA_Ile_lys_synt_subst-bd"/>
</dbReference>
<evidence type="ECO:0000259" key="9">
    <source>
        <dbReference type="SMART" id="SM00977"/>
    </source>
</evidence>
<comment type="domain">
    <text evidence="8">The N-terminal region contains the highly conserved SGGXDS motif, predicted to be a P-loop motif involved in ATP binding.</text>
</comment>
<dbReference type="SUPFAM" id="SSF52402">
    <property type="entry name" value="Adenine nucleotide alpha hydrolases-like"/>
    <property type="match status" value="1"/>
</dbReference>
<dbReference type="OrthoDB" id="9807403at2"/>
<comment type="subcellular location">
    <subcellularLocation>
        <location evidence="1 8">Cytoplasm</location>
    </subcellularLocation>
</comment>
<dbReference type="EMBL" id="MCBT01000011">
    <property type="protein sequence ID" value="OEG75094.1"/>
    <property type="molecule type" value="Genomic_DNA"/>
</dbReference>
<evidence type="ECO:0000256" key="1">
    <source>
        <dbReference type="ARBA" id="ARBA00004496"/>
    </source>
</evidence>
<organism evidence="10 11">
    <name type="scientific">Shewanella colwelliana</name>
    <name type="common">Alteromonas colwelliana</name>
    <dbReference type="NCBI Taxonomy" id="23"/>
    <lineage>
        <taxon>Bacteria</taxon>
        <taxon>Pseudomonadati</taxon>
        <taxon>Pseudomonadota</taxon>
        <taxon>Gammaproteobacteria</taxon>
        <taxon>Alteromonadales</taxon>
        <taxon>Shewanellaceae</taxon>
        <taxon>Shewanella</taxon>
    </lineage>
</organism>
<dbReference type="SMART" id="SM00977">
    <property type="entry name" value="TilS_C"/>
    <property type="match status" value="1"/>
</dbReference>
<sequence>MALPSFSPCKQIEQLIAEHRPVAGTQLVLAYSGGVDSEVLAYGLAEFAQLHPEYRYLLVHVHHGLSDNAAMWQTHCETRAKQYQLPIVVKRVQVDSGPRVSIEAAAREARYSALQSVMEPGDILLTAHHQDDQLETLLLALKRGLGPKGLAAMGTIQGLGKHFWLVRPLLDIQREQIETFASAQALAHIEDESNADSRFDRNFLRLHVIPQLKSRWPAIAATTSRSAQLCADQQALIDEEVGARLPAMLVNLPHRVFPVLDLKLLAAQRPLWRAQLLRGFIESQGHAMPSVVQLQQALSQLLDAKPDAKVEIRFQATLLRRFRHYLYLSEYQPRCNVALSNLMVDITTLPLADVATRVQIDPQRQLQFFIASQGVRVRMPMPGETVSVRFAVPGSLRCHPHMRDKGRELKKLWQEFDVPPWERDSVPLLYFNERIVAAIGYWVERKFVAASDQMGLDIQLK</sequence>
<dbReference type="Gene3D" id="1.20.59.20">
    <property type="match status" value="1"/>
</dbReference>
<evidence type="ECO:0000256" key="5">
    <source>
        <dbReference type="ARBA" id="ARBA00022741"/>
    </source>
</evidence>
<evidence type="ECO:0000256" key="4">
    <source>
        <dbReference type="ARBA" id="ARBA00022694"/>
    </source>
</evidence>
<evidence type="ECO:0000256" key="2">
    <source>
        <dbReference type="ARBA" id="ARBA00022490"/>
    </source>
</evidence>
<keyword evidence="2 8" id="KW-0963">Cytoplasm</keyword>
<dbReference type="Proteomes" id="UP000095230">
    <property type="component" value="Unassembled WGS sequence"/>
</dbReference>
<accession>A0A1E5IX91</accession>
<keyword evidence="6 8" id="KW-0067">ATP-binding</keyword>
<dbReference type="InterPro" id="IPR012796">
    <property type="entry name" value="Lysidine-tRNA-synth_C"/>
</dbReference>
<proteinExistence type="inferred from homology"/>
<dbReference type="SUPFAM" id="SSF82829">
    <property type="entry name" value="MesJ substrate recognition domain-like"/>
    <property type="match status" value="1"/>
</dbReference>
<dbReference type="PANTHER" id="PTHR43033:SF1">
    <property type="entry name" value="TRNA(ILE)-LYSIDINE SYNTHASE-RELATED"/>
    <property type="match status" value="1"/>
</dbReference>
<gene>
    <name evidence="8" type="primary">tilS</name>
    <name evidence="10" type="ORF">BEL05_02220</name>
</gene>
<name>A0A1E5IX91_SHECO</name>
<dbReference type="GO" id="GO:0005737">
    <property type="term" value="C:cytoplasm"/>
    <property type="evidence" value="ECO:0007669"/>
    <property type="project" value="UniProtKB-SubCell"/>
</dbReference>
<comment type="caution">
    <text evidence="10">The sequence shown here is derived from an EMBL/GenBank/DDBJ whole genome shotgun (WGS) entry which is preliminary data.</text>
</comment>
<dbReference type="Pfam" id="PF09179">
    <property type="entry name" value="TilS"/>
    <property type="match status" value="1"/>
</dbReference>
<evidence type="ECO:0000313" key="10">
    <source>
        <dbReference type="EMBL" id="OEG75094.1"/>
    </source>
</evidence>
<feature type="domain" description="Lysidine-tRNA(Ile) synthetase C-terminal" evidence="9">
    <location>
        <begin position="386"/>
        <end position="458"/>
    </location>
</feature>
<dbReference type="GO" id="GO:0032267">
    <property type="term" value="F:tRNA(Ile)-lysidine synthase activity"/>
    <property type="evidence" value="ECO:0007669"/>
    <property type="project" value="UniProtKB-EC"/>
</dbReference>
<reference evidence="10 11" key="1">
    <citation type="submission" date="2016-07" db="EMBL/GenBank/DDBJ databases">
        <title>Whole-genome of two Shewanella species isolated from a digestive organ of sea cucumber Apostichopus japonicus Selenka 1867.</title>
        <authorList>
            <person name="Hong H.-H."/>
            <person name="Choi H."/>
            <person name="Cheon S."/>
            <person name="Oh J.-S."/>
            <person name="Lee H.-G."/>
            <person name="Park C."/>
        </authorList>
    </citation>
    <scope>NUCLEOTIDE SEQUENCE [LARGE SCALE GENOMIC DNA]</scope>
    <source>
        <strain evidence="10 11">CSB03KR</strain>
    </source>
</reference>